<reference evidence="3" key="1">
    <citation type="submission" date="2016-10" db="EMBL/GenBank/DDBJ databases">
        <title>Genome sequence of Streptomyces malaysiense MUSC 136.</title>
        <authorList>
            <person name="Lee L.-H."/>
            <person name="Ser H.-L."/>
        </authorList>
    </citation>
    <scope>NUCLEOTIDE SEQUENCE [LARGE SCALE GENOMIC DNA]</scope>
    <source>
        <strain evidence="3">MUSC 136</strain>
    </source>
</reference>
<evidence type="ECO:0000259" key="2">
    <source>
        <dbReference type="Pfam" id="PF01370"/>
    </source>
</evidence>
<gene>
    <name evidence="3" type="ORF">VT52_011285</name>
</gene>
<feature type="domain" description="NAD-dependent epimerase/dehydratase" evidence="2">
    <location>
        <begin position="16"/>
        <end position="177"/>
    </location>
</feature>
<evidence type="ECO:0000313" key="4">
    <source>
        <dbReference type="Proteomes" id="UP000034838"/>
    </source>
</evidence>
<organism evidence="3 4">
    <name type="scientific">Streptomyces malaysiense</name>
    <dbReference type="NCBI Taxonomy" id="1428626"/>
    <lineage>
        <taxon>Bacteria</taxon>
        <taxon>Bacillati</taxon>
        <taxon>Actinomycetota</taxon>
        <taxon>Actinomycetes</taxon>
        <taxon>Kitasatosporales</taxon>
        <taxon>Streptomycetaceae</taxon>
        <taxon>Streptomyces</taxon>
    </lineage>
</organism>
<dbReference type="Pfam" id="PF01370">
    <property type="entry name" value="Epimerase"/>
    <property type="match status" value="1"/>
</dbReference>
<dbReference type="Gene3D" id="3.40.50.720">
    <property type="entry name" value="NAD(P)-binding Rossmann-like Domain"/>
    <property type="match status" value="1"/>
</dbReference>
<accession>A0A1J4Q4M0</accession>
<comment type="similarity">
    <text evidence="1">Belongs to the NAD(P)-dependent epimerase/dehydratase family.</text>
</comment>
<evidence type="ECO:0000256" key="1">
    <source>
        <dbReference type="ARBA" id="ARBA00007637"/>
    </source>
</evidence>
<dbReference type="Proteomes" id="UP000034838">
    <property type="component" value="Unassembled WGS sequence"/>
</dbReference>
<evidence type="ECO:0000313" key="3">
    <source>
        <dbReference type="EMBL" id="OIK27484.1"/>
    </source>
</evidence>
<comment type="caution">
    <text evidence="3">The sequence shown here is derived from an EMBL/GenBank/DDBJ whole genome shotgun (WGS) entry which is preliminary data.</text>
</comment>
<dbReference type="RefSeq" id="WP_071387425.1">
    <property type="nucleotide sequence ID" value="NZ_LBDA02000021.1"/>
</dbReference>
<name>A0A1J4Q4M0_9ACTN</name>
<keyword evidence="4" id="KW-1185">Reference proteome</keyword>
<dbReference type="InterPro" id="IPR036291">
    <property type="entry name" value="NAD(P)-bd_dom_sf"/>
</dbReference>
<sequence>MEVIGDGFLAHHLRTMEAARSHVVVVAAGVSTTTGLELTQYERENALVRETIRQCRTKGRQLVFFSTASAGMYGAEGCRGVEDDAVTPISPFGEHKLRLEQEVRGSGVRHLVLRLGHVVGPGQRGHQLVPTLVRQLRSGRMTVYRGTRRDILAVADFVTLVEGLLSRGVEDQVVNIGSGHDVPVDRIIDHLEERLGATARRDYLDGARSSCTLSMDKLRRLVPAYDTLGFGPEYYRTAVDSYLEG</sequence>
<dbReference type="AlphaFoldDB" id="A0A1J4Q4M0"/>
<dbReference type="OrthoDB" id="3360397at2"/>
<protein>
    <recommendedName>
        <fullName evidence="2">NAD-dependent epimerase/dehydratase domain-containing protein</fullName>
    </recommendedName>
</protein>
<dbReference type="EMBL" id="LBDA02000021">
    <property type="protein sequence ID" value="OIK27484.1"/>
    <property type="molecule type" value="Genomic_DNA"/>
</dbReference>
<dbReference type="InterPro" id="IPR001509">
    <property type="entry name" value="Epimerase_deHydtase"/>
</dbReference>
<proteinExistence type="inferred from homology"/>
<dbReference type="PANTHER" id="PTHR43000">
    <property type="entry name" value="DTDP-D-GLUCOSE 4,6-DEHYDRATASE-RELATED"/>
    <property type="match status" value="1"/>
</dbReference>
<dbReference type="SUPFAM" id="SSF51735">
    <property type="entry name" value="NAD(P)-binding Rossmann-fold domains"/>
    <property type="match status" value="1"/>
</dbReference>